<keyword evidence="3" id="KW-1185">Reference proteome</keyword>
<name>A0AAD5YBD9_9APHY</name>
<gene>
    <name evidence="2" type="ORF">NLI96_g9084</name>
</gene>
<sequence>MSSAAPLYFKPHLDIVVFCCSLGDLALEEVRSFESCQQPEEIVLFQAKKCYNQIGEVPRGNDDNEAQDMGDDAVDPTGNLPRPRISHRNPVSQSPQKALKSEGCMATIGGMAALT</sequence>
<proteinExistence type="predicted"/>
<evidence type="ECO:0000313" key="2">
    <source>
        <dbReference type="EMBL" id="KAJ3479411.1"/>
    </source>
</evidence>
<feature type="compositionally biased region" description="Acidic residues" evidence="1">
    <location>
        <begin position="63"/>
        <end position="74"/>
    </location>
</feature>
<protein>
    <submittedName>
        <fullName evidence="2">Uncharacterized protein</fullName>
    </submittedName>
</protein>
<organism evidence="2 3">
    <name type="scientific">Meripilus lineatus</name>
    <dbReference type="NCBI Taxonomy" id="2056292"/>
    <lineage>
        <taxon>Eukaryota</taxon>
        <taxon>Fungi</taxon>
        <taxon>Dikarya</taxon>
        <taxon>Basidiomycota</taxon>
        <taxon>Agaricomycotina</taxon>
        <taxon>Agaricomycetes</taxon>
        <taxon>Polyporales</taxon>
        <taxon>Meripilaceae</taxon>
        <taxon>Meripilus</taxon>
    </lineage>
</organism>
<reference evidence="2" key="1">
    <citation type="submission" date="2022-07" db="EMBL/GenBank/DDBJ databases">
        <title>Genome Sequence of Physisporinus lineatus.</title>
        <authorList>
            <person name="Buettner E."/>
        </authorList>
    </citation>
    <scope>NUCLEOTIDE SEQUENCE</scope>
    <source>
        <strain evidence="2">VT162</strain>
    </source>
</reference>
<evidence type="ECO:0000313" key="3">
    <source>
        <dbReference type="Proteomes" id="UP001212997"/>
    </source>
</evidence>
<accession>A0AAD5YBD9</accession>
<dbReference type="AlphaFoldDB" id="A0AAD5YBD9"/>
<feature type="region of interest" description="Disordered" evidence="1">
    <location>
        <begin position="56"/>
        <end position="100"/>
    </location>
</feature>
<dbReference type="EMBL" id="JANAWD010000441">
    <property type="protein sequence ID" value="KAJ3479411.1"/>
    <property type="molecule type" value="Genomic_DNA"/>
</dbReference>
<dbReference type="Proteomes" id="UP001212997">
    <property type="component" value="Unassembled WGS sequence"/>
</dbReference>
<comment type="caution">
    <text evidence="2">The sequence shown here is derived from an EMBL/GenBank/DDBJ whole genome shotgun (WGS) entry which is preliminary data.</text>
</comment>
<evidence type="ECO:0000256" key="1">
    <source>
        <dbReference type="SAM" id="MobiDB-lite"/>
    </source>
</evidence>